<accession>A0A2X0VKZ5</accession>
<name>A0A2X0VKZ5_9ACTO</name>
<dbReference type="Proteomes" id="UP000250192">
    <property type="component" value="Unassembled WGS sequence"/>
</dbReference>
<evidence type="ECO:0000313" key="1">
    <source>
        <dbReference type="EMBL" id="SPT54622.1"/>
    </source>
</evidence>
<dbReference type="STRING" id="1660.APY09_05575"/>
<evidence type="ECO:0000313" key="2">
    <source>
        <dbReference type="Proteomes" id="UP000250192"/>
    </source>
</evidence>
<sequence>MTFDILETMNNKSSENMTRLTHFITAVNDWSGPALTQYGQERVELGGPVVSRWLAKIANYLTNELATDLFGTGEPTPTRIYTTLQPWQDVLWHIAARATGWEVLDTRRPLPGDLFVTNNLGAEASDALESGAHVLAQPAQYLSFAWDGPLDGAMDGLAEISTQPDALIVDTPPLLTAARDEALAGSRPSAPAQGRRVALVWDPRTGAGQVLDQWMQGRSVVIIDPHAVSPNELEQILTTEDADGGLLTYRR</sequence>
<dbReference type="EMBL" id="UAPR01000001">
    <property type="protein sequence ID" value="SPT54622.1"/>
    <property type="molecule type" value="Genomic_DNA"/>
</dbReference>
<keyword evidence="2" id="KW-1185">Reference proteome</keyword>
<reference evidence="1 2" key="1">
    <citation type="submission" date="2018-06" db="EMBL/GenBank/DDBJ databases">
        <authorList>
            <consortium name="Pathogen Informatics"/>
            <person name="Doyle S."/>
        </authorList>
    </citation>
    <scope>NUCLEOTIDE SEQUENCE [LARGE SCALE GENOMIC DNA]</scope>
    <source>
        <strain evidence="1 2">NCTC9935</strain>
    </source>
</reference>
<protein>
    <submittedName>
        <fullName evidence="1">Uncharacterized protein</fullName>
    </submittedName>
</protein>
<organism evidence="1 2">
    <name type="scientific">Schaalia odontolytica</name>
    <dbReference type="NCBI Taxonomy" id="1660"/>
    <lineage>
        <taxon>Bacteria</taxon>
        <taxon>Bacillati</taxon>
        <taxon>Actinomycetota</taxon>
        <taxon>Actinomycetes</taxon>
        <taxon>Actinomycetales</taxon>
        <taxon>Actinomycetaceae</taxon>
        <taxon>Schaalia</taxon>
    </lineage>
</organism>
<proteinExistence type="predicted"/>
<gene>
    <name evidence="1" type="ORF">NCTC9935_00163</name>
</gene>
<dbReference type="AlphaFoldDB" id="A0A2X0VKZ5"/>